<evidence type="ECO:0000256" key="4">
    <source>
        <dbReference type="ARBA" id="ARBA00022723"/>
    </source>
</evidence>
<dbReference type="Pfam" id="PF04570">
    <property type="entry name" value="zf-FLZ"/>
    <property type="match status" value="1"/>
</dbReference>
<gene>
    <name evidence="8" type="ORF">A4U43_C03F17620</name>
</gene>
<dbReference type="InterPro" id="IPR007650">
    <property type="entry name" value="Zf-FLZ_dom"/>
</dbReference>
<protein>
    <recommendedName>
        <fullName evidence="7">FLZ-type domain-containing protein</fullName>
    </recommendedName>
</protein>
<dbReference type="GO" id="GO:0046872">
    <property type="term" value="F:metal ion binding"/>
    <property type="evidence" value="ECO:0007669"/>
    <property type="project" value="UniProtKB-KW"/>
</dbReference>
<dbReference type="PANTHER" id="PTHR33059:SF4">
    <property type="entry name" value="FCS-LIKE ZINC FINGER 5"/>
    <property type="match status" value="1"/>
</dbReference>
<evidence type="ECO:0000256" key="5">
    <source>
        <dbReference type="PROSITE-ProRule" id="PRU01131"/>
    </source>
</evidence>
<feature type="zinc finger region" description="FLZ-type" evidence="5">
    <location>
        <begin position="1"/>
        <end position="46"/>
    </location>
</feature>
<dbReference type="EMBL" id="CM007383">
    <property type="protein sequence ID" value="ONK75507.1"/>
    <property type="molecule type" value="Genomic_DNA"/>
</dbReference>
<accession>A0A5P1FDR6</accession>
<evidence type="ECO:0000313" key="8">
    <source>
        <dbReference type="EMBL" id="ONK75507.1"/>
    </source>
</evidence>
<name>A0A5P1FDR6_ASPOF</name>
<proteinExistence type="inferred from homology"/>
<sequence>MTTIILCHMNLDLGIYMYVPSSFRGDAAFCSLECREKQIKMDALKEKCVQMLRKSNASKPKARSKASGSGKTVAAA</sequence>
<dbReference type="Gramene" id="ONK75507">
    <property type="protein sequence ID" value="ONK75507"/>
    <property type="gene ID" value="A4U43_C03F17620"/>
</dbReference>
<dbReference type="GO" id="GO:0005737">
    <property type="term" value="C:cytoplasm"/>
    <property type="evidence" value="ECO:0007669"/>
    <property type="project" value="UniProtKB-SubCell"/>
</dbReference>
<organism evidence="8 9">
    <name type="scientific">Asparagus officinalis</name>
    <name type="common">Garden asparagus</name>
    <dbReference type="NCBI Taxonomy" id="4686"/>
    <lineage>
        <taxon>Eukaryota</taxon>
        <taxon>Viridiplantae</taxon>
        <taxon>Streptophyta</taxon>
        <taxon>Embryophyta</taxon>
        <taxon>Tracheophyta</taxon>
        <taxon>Spermatophyta</taxon>
        <taxon>Magnoliopsida</taxon>
        <taxon>Liliopsida</taxon>
        <taxon>Asparagales</taxon>
        <taxon>Asparagaceae</taxon>
        <taxon>Asparagoideae</taxon>
        <taxon>Asparagus</taxon>
    </lineage>
</organism>
<evidence type="ECO:0000313" key="9">
    <source>
        <dbReference type="Proteomes" id="UP000243459"/>
    </source>
</evidence>
<keyword evidence="9" id="KW-1185">Reference proteome</keyword>
<comment type="subcellular location">
    <subcellularLocation>
        <location evidence="1">Cytoplasm</location>
    </subcellularLocation>
</comment>
<evidence type="ECO:0000259" key="7">
    <source>
        <dbReference type="PROSITE" id="PS51795"/>
    </source>
</evidence>
<reference evidence="9" key="1">
    <citation type="journal article" date="2017" name="Nat. Commun.">
        <title>The asparagus genome sheds light on the origin and evolution of a young Y chromosome.</title>
        <authorList>
            <person name="Harkess A."/>
            <person name="Zhou J."/>
            <person name="Xu C."/>
            <person name="Bowers J.E."/>
            <person name="Van der Hulst R."/>
            <person name="Ayyampalayam S."/>
            <person name="Mercati F."/>
            <person name="Riccardi P."/>
            <person name="McKain M.R."/>
            <person name="Kakrana A."/>
            <person name="Tang H."/>
            <person name="Ray J."/>
            <person name="Groenendijk J."/>
            <person name="Arikit S."/>
            <person name="Mathioni S.M."/>
            <person name="Nakano M."/>
            <person name="Shan H."/>
            <person name="Telgmann-Rauber A."/>
            <person name="Kanno A."/>
            <person name="Yue Z."/>
            <person name="Chen H."/>
            <person name="Li W."/>
            <person name="Chen Y."/>
            <person name="Xu X."/>
            <person name="Zhang Y."/>
            <person name="Luo S."/>
            <person name="Chen H."/>
            <person name="Gao J."/>
            <person name="Mao Z."/>
            <person name="Pires J.C."/>
            <person name="Luo M."/>
            <person name="Kudrna D."/>
            <person name="Wing R.A."/>
            <person name="Meyers B.C."/>
            <person name="Yi K."/>
            <person name="Kong H."/>
            <person name="Lavrijsen P."/>
            <person name="Sunseri F."/>
            <person name="Falavigna A."/>
            <person name="Ye Y."/>
            <person name="Leebens-Mack J.H."/>
            <person name="Chen G."/>
        </authorList>
    </citation>
    <scope>NUCLEOTIDE SEQUENCE [LARGE SCALE GENOMIC DNA]</scope>
    <source>
        <strain evidence="9">cv. DH0086</strain>
    </source>
</reference>
<dbReference type="Proteomes" id="UP000243459">
    <property type="component" value="Chromosome 3"/>
</dbReference>
<comment type="similarity">
    <text evidence="2">Belongs to the FLZ family.</text>
</comment>
<keyword evidence="4" id="KW-0479">Metal-binding</keyword>
<keyword evidence="3" id="KW-0963">Cytoplasm</keyword>
<evidence type="ECO:0000256" key="1">
    <source>
        <dbReference type="ARBA" id="ARBA00004496"/>
    </source>
</evidence>
<evidence type="ECO:0000256" key="6">
    <source>
        <dbReference type="SAM" id="MobiDB-lite"/>
    </source>
</evidence>
<feature type="region of interest" description="Disordered" evidence="6">
    <location>
        <begin position="54"/>
        <end position="76"/>
    </location>
</feature>
<dbReference type="AlphaFoldDB" id="A0A5P1FDR6"/>
<evidence type="ECO:0000256" key="3">
    <source>
        <dbReference type="ARBA" id="ARBA00022490"/>
    </source>
</evidence>
<dbReference type="PROSITE" id="PS51795">
    <property type="entry name" value="ZF_FLZ"/>
    <property type="match status" value="1"/>
</dbReference>
<feature type="domain" description="FLZ-type" evidence="7">
    <location>
        <begin position="1"/>
        <end position="46"/>
    </location>
</feature>
<evidence type="ECO:0000256" key="2">
    <source>
        <dbReference type="ARBA" id="ARBA00009374"/>
    </source>
</evidence>
<dbReference type="PANTHER" id="PTHR33059">
    <property type="entry name" value="FCS-LIKE ZINC FINGER 5"/>
    <property type="match status" value="1"/>
</dbReference>